<dbReference type="AlphaFoldDB" id="A0A1I3EFA2"/>
<proteinExistence type="predicted"/>
<evidence type="ECO:0000313" key="3">
    <source>
        <dbReference type="Proteomes" id="UP000199518"/>
    </source>
</evidence>
<evidence type="ECO:0000313" key="2">
    <source>
        <dbReference type="EMBL" id="SFH97351.1"/>
    </source>
</evidence>
<evidence type="ECO:0000256" key="1">
    <source>
        <dbReference type="SAM" id="MobiDB-lite"/>
    </source>
</evidence>
<dbReference type="RefSeq" id="WP_092048569.1">
    <property type="nucleotide sequence ID" value="NZ_FOQD01000004.1"/>
</dbReference>
<feature type="region of interest" description="Disordered" evidence="1">
    <location>
        <begin position="56"/>
        <end position="86"/>
    </location>
</feature>
<gene>
    <name evidence="2" type="ORF">SAMN05421753_104188</name>
</gene>
<organism evidence="2 3">
    <name type="scientific">Planctomicrobium piriforme</name>
    <dbReference type="NCBI Taxonomy" id="1576369"/>
    <lineage>
        <taxon>Bacteria</taxon>
        <taxon>Pseudomonadati</taxon>
        <taxon>Planctomycetota</taxon>
        <taxon>Planctomycetia</taxon>
        <taxon>Planctomycetales</taxon>
        <taxon>Planctomycetaceae</taxon>
        <taxon>Planctomicrobium</taxon>
    </lineage>
</organism>
<sequence length="86" mass="9672">MAYDPEEDFEESCRGVEHFEADLERLLERMADEYVISRAELVGVLHITAARICLSQIDEDDEDDDDDSENGPDEPEPAPAVSQEST</sequence>
<dbReference type="EMBL" id="FOQD01000004">
    <property type="protein sequence ID" value="SFH97351.1"/>
    <property type="molecule type" value="Genomic_DNA"/>
</dbReference>
<dbReference type="STRING" id="1576369.SAMN05421753_104188"/>
<name>A0A1I3EFA2_9PLAN</name>
<accession>A0A1I3EFA2</accession>
<reference evidence="3" key="1">
    <citation type="submission" date="2016-10" db="EMBL/GenBank/DDBJ databases">
        <authorList>
            <person name="Varghese N."/>
            <person name="Submissions S."/>
        </authorList>
    </citation>
    <scope>NUCLEOTIDE SEQUENCE [LARGE SCALE GENOMIC DNA]</scope>
    <source>
        <strain evidence="3">DSM 26348</strain>
    </source>
</reference>
<dbReference type="Proteomes" id="UP000199518">
    <property type="component" value="Unassembled WGS sequence"/>
</dbReference>
<keyword evidence="3" id="KW-1185">Reference proteome</keyword>
<protein>
    <submittedName>
        <fullName evidence="2">Uncharacterized protein</fullName>
    </submittedName>
</protein>
<feature type="compositionally biased region" description="Acidic residues" evidence="1">
    <location>
        <begin position="57"/>
        <end position="76"/>
    </location>
</feature>